<comment type="caution">
    <text evidence="2">The sequence shown here is derived from an EMBL/GenBank/DDBJ whole genome shotgun (WGS) entry which is preliminary data.</text>
</comment>
<evidence type="ECO:0000313" key="3">
    <source>
        <dbReference type="Proteomes" id="UP001226160"/>
    </source>
</evidence>
<reference evidence="2" key="1">
    <citation type="submission" date="2023-05" db="EMBL/GenBank/DDBJ databases">
        <title>Metabolic capabilities are highly conserved among human nasal-associated Corynebacterium species in pangenomic analyses.</title>
        <authorList>
            <person name="Tran T.H."/>
            <person name="Roberts A.Q."/>
            <person name="Escapa I.F."/>
            <person name="Gao W."/>
            <person name="Conlan S."/>
            <person name="Kong H."/>
            <person name="Segre J.A."/>
            <person name="Kelly M.S."/>
            <person name="Lemon K.P."/>
        </authorList>
    </citation>
    <scope>NUCLEOTIDE SEQUENCE</scope>
    <source>
        <strain evidence="2">KPL2654</strain>
    </source>
</reference>
<dbReference type="SUPFAM" id="SSF56112">
    <property type="entry name" value="Protein kinase-like (PK-like)"/>
    <property type="match status" value="1"/>
</dbReference>
<evidence type="ECO:0000259" key="1">
    <source>
        <dbReference type="Pfam" id="PF01636"/>
    </source>
</evidence>
<dbReference type="EC" id="2.7.1.-" evidence="2"/>
<dbReference type="Pfam" id="PF01636">
    <property type="entry name" value="APH"/>
    <property type="match status" value="1"/>
</dbReference>
<accession>A0AAP4BZT1</accession>
<dbReference type="AlphaFoldDB" id="A0AAP4BZT1"/>
<feature type="domain" description="Aminoglycoside phosphotransferase" evidence="1">
    <location>
        <begin position="87"/>
        <end position="208"/>
    </location>
</feature>
<dbReference type="InterPro" id="IPR011009">
    <property type="entry name" value="Kinase-like_dom_sf"/>
</dbReference>
<organism evidence="2 3">
    <name type="scientific">Corynebacterium propinquum</name>
    <dbReference type="NCBI Taxonomy" id="43769"/>
    <lineage>
        <taxon>Bacteria</taxon>
        <taxon>Bacillati</taxon>
        <taxon>Actinomycetota</taxon>
        <taxon>Actinomycetes</taxon>
        <taxon>Mycobacteriales</taxon>
        <taxon>Corynebacteriaceae</taxon>
        <taxon>Corynebacterium</taxon>
    </lineage>
</organism>
<dbReference type="EMBL" id="JASNVP010000006">
    <property type="protein sequence ID" value="MDK4326357.1"/>
    <property type="molecule type" value="Genomic_DNA"/>
</dbReference>
<dbReference type="Proteomes" id="UP001226160">
    <property type="component" value="Unassembled WGS sequence"/>
</dbReference>
<gene>
    <name evidence="2" type="ORF">QPX54_07560</name>
</gene>
<dbReference type="GO" id="GO:0016740">
    <property type="term" value="F:transferase activity"/>
    <property type="evidence" value="ECO:0007669"/>
    <property type="project" value="UniProtKB-KW"/>
</dbReference>
<protein>
    <submittedName>
        <fullName evidence="2">Aminoglycoside phosphotransferase family protein</fullName>
        <ecNumber evidence="2">2.7.1.-</ecNumber>
    </submittedName>
</protein>
<keyword evidence="2" id="KW-0808">Transferase</keyword>
<evidence type="ECO:0000313" key="2">
    <source>
        <dbReference type="EMBL" id="MDK4326357.1"/>
    </source>
</evidence>
<dbReference type="Gene3D" id="3.90.1200.10">
    <property type="match status" value="1"/>
</dbReference>
<dbReference type="RefSeq" id="WP_284589784.1">
    <property type="nucleotide sequence ID" value="NZ_JASNVP010000006.1"/>
</dbReference>
<proteinExistence type="predicted"/>
<name>A0AAP4BZT1_9CORY</name>
<sequence>MRFRTEGTSSGDFFIKEARVSDNDRKNLQTEYYNAKRAAELYHPIHGNIAPPPVKYTGKTIQFHNLLGYETLIPALFLTDNSIRHSSAELVEKMGTILAMVHDCDSENQSRTEFPSSFPIPIDKYLQLNPAVLSLLKNLSSQTHHSINGLRGRISSPSVSKCHIHGDFKPDNILLHGSKIQIVDWELSGQGAPEHDFASFYAGIFTELVHRAIYQSNLDQGITARRQLENATNSSILCTKWLVSSYYKSGRPILDMSLVAQLVGAKLLARAAMHSYINSGSSPFTKILQQAAEHCLNNPSPLSCLLSQTTHGKSTDALL</sequence>
<dbReference type="InterPro" id="IPR002575">
    <property type="entry name" value="Aminoglycoside_PTrfase"/>
</dbReference>